<dbReference type="EMBL" id="CM037629">
    <property type="protein sequence ID" value="KAH7990054.1"/>
    <property type="molecule type" value="Genomic_DNA"/>
</dbReference>
<protein>
    <submittedName>
        <fullName evidence="1">Uncharacterized protein</fullName>
    </submittedName>
</protein>
<name>A0ACB8EC68_9SAUR</name>
<keyword evidence="2" id="KW-1185">Reference proteome</keyword>
<reference evidence="1" key="1">
    <citation type="submission" date="2021-08" db="EMBL/GenBank/DDBJ databases">
        <title>The first chromosome-level gecko genome reveals the dynamic sex chromosomes of Neotropical dwarf geckos (Sphaerodactylidae: Sphaerodactylus).</title>
        <authorList>
            <person name="Pinto B.J."/>
            <person name="Keating S.E."/>
            <person name="Gamble T."/>
        </authorList>
    </citation>
    <scope>NUCLEOTIDE SEQUENCE</scope>
    <source>
        <strain evidence="1">TG3544</strain>
    </source>
</reference>
<evidence type="ECO:0000313" key="1">
    <source>
        <dbReference type="EMBL" id="KAH7990054.1"/>
    </source>
</evidence>
<proteinExistence type="predicted"/>
<evidence type="ECO:0000313" key="2">
    <source>
        <dbReference type="Proteomes" id="UP000827872"/>
    </source>
</evidence>
<sequence length="89" mass="8634">MVIRADEAAALPAEDQGAAVGAAAAAGRAGKPVEGPERARGGLKAPPGSPGPTSSRGGNPPLPPSPVSTGSPRSSCCSARALTRPTWPP</sequence>
<comment type="caution">
    <text evidence="1">The sequence shown here is derived from an EMBL/GenBank/DDBJ whole genome shotgun (WGS) entry which is preliminary data.</text>
</comment>
<dbReference type="Proteomes" id="UP000827872">
    <property type="component" value="Linkage Group LG16"/>
</dbReference>
<accession>A0ACB8EC68</accession>
<gene>
    <name evidence="1" type="ORF">K3G42_001361</name>
</gene>
<organism evidence="1 2">
    <name type="scientific">Sphaerodactylus townsendi</name>
    <dbReference type="NCBI Taxonomy" id="933632"/>
    <lineage>
        <taxon>Eukaryota</taxon>
        <taxon>Metazoa</taxon>
        <taxon>Chordata</taxon>
        <taxon>Craniata</taxon>
        <taxon>Vertebrata</taxon>
        <taxon>Euteleostomi</taxon>
        <taxon>Lepidosauria</taxon>
        <taxon>Squamata</taxon>
        <taxon>Bifurcata</taxon>
        <taxon>Gekkota</taxon>
        <taxon>Sphaerodactylidae</taxon>
        <taxon>Sphaerodactylus</taxon>
    </lineage>
</organism>